<evidence type="ECO:0000256" key="3">
    <source>
        <dbReference type="ARBA" id="ARBA00022801"/>
    </source>
</evidence>
<dbReference type="GO" id="GO:0005524">
    <property type="term" value="F:ATP binding"/>
    <property type="evidence" value="ECO:0007669"/>
    <property type="project" value="UniProtKB-KW"/>
</dbReference>
<dbReference type="InterPro" id="IPR014001">
    <property type="entry name" value="Helicase_ATP-bd"/>
</dbReference>
<dbReference type="PANTHER" id="PTHR47964">
    <property type="entry name" value="ATP-DEPENDENT DNA HELICASE HOMOLOG RECG, CHLOROPLASTIC"/>
    <property type="match status" value="1"/>
</dbReference>
<name>A0A1F6A8K5_9BACT</name>
<feature type="domain" description="Helicase C-terminal" evidence="9">
    <location>
        <begin position="461"/>
        <end position="621"/>
    </location>
</feature>
<keyword evidence="5" id="KW-0067">ATP-binding</keyword>
<dbReference type="Pfam" id="PF00271">
    <property type="entry name" value="Helicase_C"/>
    <property type="match status" value="1"/>
</dbReference>
<keyword evidence="3" id="KW-0378">Hydrolase</keyword>
<dbReference type="SMART" id="SM00490">
    <property type="entry name" value="HELICc"/>
    <property type="match status" value="1"/>
</dbReference>
<keyword evidence="4 10" id="KW-0347">Helicase</keyword>
<evidence type="ECO:0000313" key="10">
    <source>
        <dbReference type="EMBL" id="OGG20822.1"/>
    </source>
</evidence>
<gene>
    <name evidence="10" type="ORF">A3D03_04040</name>
</gene>
<accession>A0A1F6A8K5</accession>
<evidence type="ECO:0000256" key="5">
    <source>
        <dbReference type="ARBA" id="ARBA00022840"/>
    </source>
</evidence>
<evidence type="ECO:0000256" key="6">
    <source>
        <dbReference type="ARBA" id="ARBA00023125"/>
    </source>
</evidence>
<dbReference type="Pfam" id="PF17191">
    <property type="entry name" value="RecG_wedge"/>
    <property type="match status" value="1"/>
</dbReference>
<dbReference type="GO" id="GO:0016787">
    <property type="term" value="F:hydrolase activity"/>
    <property type="evidence" value="ECO:0007669"/>
    <property type="project" value="UniProtKB-KW"/>
</dbReference>
<dbReference type="SUPFAM" id="SSF50249">
    <property type="entry name" value="Nucleic acid-binding proteins"/>
    <property type="match status" value="1"/>
</dbReference>
<dbReference type="InterPro" id="IPR047112">
    <property type="entry name" value="RecG/Mfd"/>
</dbReference>
<dbReference type="STRING" id="1798384.A3D03_04040"/>
<dbReference type="InterPro" id="IPR033454">
    <property type="entry name" value="RecG_wedge"/>
</dbReference>
<dbReference type="InterPro" id="IPR012340">
    <property type="entry name" value="NA-bd_OB-fold"/>
</dbReference>
<dbReference type="Pfam" id="PF00270">
    <property type="entry name" value="DEAD"/>
    <property type="match status" value="1"/>
</dbReference>
<dbReference type="SUPFAM" id="SSF52540">
    <property type="entry name" value="P-loop containing nucleoside triphosphate hydrolases"/>
    <property type="match status" value="2"/>
</dbReference>
<dbReference type="InterPro" id="IPR027417">
    <property type="entry name" value="P-loop_NTPase"/>
</dbReference>
<dbReference type="PROSITE" id="PS51194">
    <property type="entry name" value="HELICASE_CTER"/>
    <property type="match status" value="1"/>
</dbReference>
<dbReference type="Gene3D" id="2.40.50.140">
    <property type="entry name" value="Nucleic acid-binding proteins"/>
    <property type="match status" value="1"/>
</dbReference>
<dbReference type="NCBIfam" id="NF008165">
    <property type="entry name" value="PRK10917.1-3"/>
    <property type="match status" value="1"/>
</dbReference>
<feature type="domain" description="Helicase ATP-binding" evidence="8">
    <location>
        <begin position="278"/>
        <end position="429"/>
    </location>
</feature>
<evidence type="ECO:0000259" key="9">
    <source>
        <dbReference type="PROSITE" id="PS51194"/>
    </source>
</evidence>
<dbReference type="PROSITE" id="PS51192">
    <property type="entry name" value="HELICASE_ATP_BIND_1"/>
    <property type="match status" value="1"/>
</dbReference>
<evidence type="ECO:0000259" key="8">
    <source>
        <dbReference type="PROSITE" id="PS51192"/>
    </source>
</evidence>
<protein>
    <submittedName>
        <fullName evidence="10">ATP-dependent DNA helicase RecG</fullName>
    </submittedName>
</protein>
<proteinExistence type="predicted"/>
<keyword evidence="6" id="KW-0238">DNA-binding</keyword>
<keyword evidence="2" id="KW-0227">DNA damage</keyword>
<dbReference type="CDD" id="cd04488">
    <property type="entry name" value="RecG_wedge_OBF"/>
    <property type="match status" value="1"/>
</dbReference>
<dbReference type="Gene3D" id="3.40.50.300">
    <property type="entry name" value="P-loop containing nucleotide triphosphate hydrolases"/>
    <property type="match status" value="2"/>
</dbReference>
<evidence type="ECO:0000256" key="7">
    <source>
        <dbReference type="ARBA" id="ARBA00023204"/>
    </source>
</evidence>
<dbReference type="NCBIfam" id="NF008168">
    <property type="entry name" value="PRK10917.2-2"/>
    <property type="match status" value="1"/>
</dbReference>
<dbReference type="Proteomes" id="UP000177092">
    <property type="component" value="Unassembled WGS sequence"/>
</dbReference>
<dbReference type="InterPro" id="IPR001650">
    <property type="entry name" value="Helicase_C-like"/>
</dbReference>
<reference evidence="10 11" key="1">
    <citation type="journal article" date="2016" name="Nat. Commun.">
        <title>Thousands of microbial genomes shed light on interconnected biogeochemical processes in an aquifer system.</title>
        <authorList>
            <person name="Anantharaman K."/>
            <person name="Brown C.T."/>
            <person name="Hug L.A."/>
            <person name="Sharon I."/>
            <person name="Castelle C.J."/>
            <person name="Probst A.J."/>
            <person name="Thomas B.C."/>
            <person name="Singh A."/>
            <person name="Wilkins M.J."/>
            <person name="Karaoz U."/>
            <person name="Brodie E.L."/>
            <person name="Williams K.H."/>
            <person name="Hubbard S.S."/>
            <person name="Banfield J.F."/>
        </authorList>
    </citation>
    <scope>NUCLEOTIDE SEQUENCE [LARGE SCALE GENOMIC DNA]</scope>
</reference>
<dbReference type="SMART" id="SM00487">
    <property type="entry name" value="DEXDc"/>
    <property type="match status" value="1"/>
</dbReference>
<keyword evidence="1" id="KW-0547">Nucleotide-binding</keyword>
<comment type="caution">
    <text evidence="10">The sequence shown here is derived from an EMBL/GenBank/DDBJ whole genome shotgun (WGS) entry which is preliminary data.</text>
</comment>
<dbReference type="InterPro" id="IPR011545">
    <property type="entry name" value="DEAD/DEAH_box_helicase_dom"/>
</dbReference>
<evidence type="ECO:0000256" key="1">
    <source>
        <dbReference type="ARBA" id="ARBA00022741"/>
    </source>
</evidence>
<evidence type="ECO:0000313" key="11">
    <source>
        <dbReference type="Proteomes" id="UP000177092"/>
    </source>
</evidence>
<dbReference type="GO" id="GO:0003678">
    <property type="term" value="F:DNA helicase activity"/>
    <property type="evidence" value="ECO:0007669"/>
    <property type="project" value="TreeGrafter"/>
</dbReference>
<evidence type="ECO:0000256" key="4">
    <source>
        <dbReference type="ARBA" id="ARBA00022806"/>
    </source>
</evidence>
<dbReference type="GO" id="GO:0003677">
    <property type="term" value="F:DNA binding"/>
    <property type="evidence" value="ECO:0007669"/>
    <property type="project" value="UniProtKB-KW"/>
</dbReference>
<dbReference type="PANTHER" id="PTHR47964:SF1">
    <property type="entry name" value="ATP-DEPENDENT DNA HELICASE HOMOLOG RECG, CHLOROPLASTIC"/>
    <property type="match status" value="1"/>
</dbReference>
<sequence>MLTLTSNISSLRMIGNVYAAKLNKLSIYTIEDLIYHLPSRYENYTVISKINRLQPGERVTVIGTITKISNSFTKSGKKIQKARLSDETDSIDVIWYNQPFLTRILKAGSAVSLAGNTSIYGFKLMLESPEYELVTSQKSLIHTGRLAPIYPETRGLSSKWIRSRTYSLLTNFLSEIRDYLPARLLADYHLPPLKSALFNIHFPKNLTDVEDARKRLSFDEMFLFQMHSKLNKLKNKKEFTKFRIRNEEFNPKIHGFISSLPFTLTHSQEKSLQEILEDIAEPYPMNRLLEGDVGSGKTVVAAIAMYVVFLNGFKSALMAPTEILAKQHFRTMKNILSPYQIKISLITAENHPDTENTDIYVGTHALIADKIELKNLALAVIDEQQRFGVTQRTKFRQKGDKPHLLSLTATPIPRTLALTVFADLDISVIDEMPTGRKKIKTWVVPENKRASAYNWIKELLKFKENYAKITKQAFIICPFIEESETLTTVKAVKKEYERLSREAFPQLKLGLLHSRLSAKERQKVMSQMENKQIHILVATPIVEVGIDFPDAVVMLIEAAERFGLAQLHQLRGRVGRGRYQSYCLLFSDNANSQTIDRLKLLEKSDKGPILAEYDLRLRGPGEMYGTAQHGFVPFKIADLGDVNLIKTSKTAVETVFEDQSLLNFPPLQDKLRQAKIMYIAPN</sequence>
<dbReference type="AlphaFoldDB" id="A0A1F6A8K5"/>
<dbReference type="EMBL" id="MFJN01000034">
    <property type="protein sequence ID" value="OGG20822.1"/>
    <property type="molecule type" value="Genomic_DNA"/>
</dbReference>
<dbReference type="GO" id="GO:0006281">
    <property type="term" value="P:DNA repair"/>
    <property type="evidence" value="ECO:0007669"/>
    <property type="project" value="UniProtKB-KW"/>
</dbReference>
<organism evidence="10 11">
    <name type="scientific">Candidatus Gottesmanbacteria bacterium RIFCSPHIGHO2_02_FULL_40_13</name>
    <dbReference type="NCBI Taxonomy" id="1798384"/>
    <lineage>
        <taxon>Bacteria</taxon>
        <taxon>Candidatus Gottesmaniibacteriota</taxon>
    </lineage>
</organism>
<keyword evidence="7" id="KW-0234">DNA repair</keyword>
<evidence type="ECO:0000256" key="2">
    <source>
        <dbReference type="ARBA" id="ARBA00022763"/>
    </source>
</evidence>